<proteinExistence type="predicted"/>
<dbReference type="GO" id="GO:0005634">
    <property type="term" value="C:nucleus"/>
    <property type="evidence" value="ECO:0007669"/>
    <property type="project" value="UniProtKB-SubCell"/>
</dbReference>
<dbReference type="SMART" id="SM00132">
    <property type="entry name" value="LIM"/>
    <property type="match status" value="1"/>
</dbReference>
<evidence type="ECO:0000256" key="2">
    <source>
        <dbReference type="ARBA" id="ARBA00022473"/>
    </source>
</evidence>
<organism evidence="9">
    <name type="scientific">Equus asinus asinus</name>
    <dbReference type="NCBI Taxonomy" id="83772"/>
    <lineage>
        <taxon>Eukaryota</taxon>
        <taxon>Metazoa</taxon>
        <taxon>Chordata</taxon>
        <taxon>Craniata</taxon>
        <taxon>Vertebrata</taxon>
        <taxon>Euteleostomi</taxon>
        <taxon>Mammalia</taxon>
        <taxon>Eutheria</taxon>
        <taxon>Laurasiatheria</taxon>
        <taxon>Perissodactyla</taxon>
        <taxon>Equidae</taxon>
        <taxon>Equus</taxon>
    </lineage>
</organism>
<dbReference type="GO" id="GO:0045944">
    <property type="term" value="P:positive regulation of transcription by RNA polymerase II"/>
    <property type="evidence" value="ECO:0007669"/>
    <property type="project" value="InterPro"/>
</dbReference>
<accession>A0A8C4MF65</accession>
<evidence type="ECO:0000256" key="5">
    <source>
        <dbReference type="ARBA" id="ARBA00023038"/>
    </source>
</evidence>
<evidence type="ECO:0000313" key="9">
    <source>
        <dbReference type="Ensembl" id="ENSEASP00005022985.1"/>
    </source>
</evidence>
<gene>
    <name evidence="9" type="primary">ISL2</name>
</gene>
<dbReference type="InterPro" id="IPR047169">
    <property type="entry name" value="ISL1/2-like"/>
</dbReference>
<feature type="domain" description="LIM zinc-binding" evidence="8">
    <location>
        <begin position="25"/>
        <end position="87"/>
    </location>
</feature>
<dbReference type="InterPro" id="IPR001781">
    <property type="entry name" value="Znf_LIM"/>
</dbReference>
<protein>
    <submittedName>
        <fullName evidence="9">ISL LIM homeobox 2</fullName>
    </submittedName>
</protein>
<dbReference type="Ensembl" id="ENSEAST00005024937.1">
    <property type="protein sequence ID" value="ENSEASP00005022985.1"/>
    <property type="gene ID" value="ENSEASG00005015651.1"/>
</dbReference>
<dbReference type="GO" id="GO:0000981">
    <property type="term" value="F:DNA-binding transcription factor activity, RNA polymerase II-specific"/>
    <property type="evidence" value="ECO:0007669"/>
    <property type="project" value="InterPro"/>
</dbReference>
<sequence>MVDIIFHYPFLGAMGDHSKKKPGTAMCVGCGSQIHDQFILRVSPDLEWHAACLKCAECSQYLDETCTCFVRDGKTYCKRDYVREWGRRFAAPARAQAVGEDDPRADRAQREAAAHSADVLCCQPAAGRTHEGAAGGDDWPEPAGHPRLVPEQALQGQEEIHPHETAAAAAA</sequence>
<dbReference type="PROSITE" id="PS50023">
    <property type="entry name" value="LIM_DOMAIN_2"/>
    <property type="match status" value="1"/>
</dbReference>
<evidence type="ECO:0000256" key="4">
    <source>
        <dbReference type="ARBA" id="ARBA00022833"/>
    </source>
</evidence>
<evidence type="ECO:0000256" key="3">
    <source>
        <dbReference type="ARBA" id="ARBA00022723"/>
    </source>
</evidence>
<keyword evidence="3 6" id="KW-0479">Metal-binding</keyword>
<dbReference type="Gene3D" id="2.10.110.10">
    <property type="entry name" value="Cysteine Rich Protein"/>
    <property type="match status" value="1"/>
</dbReference>
<evidence type="ECO:0000256" key="6">
    <source>
        <dbReference type="PROSITE-ProRule" id="PRU00125"/>
    </source>
</evidence>
<dbReference type="PROSITE" id="PS00478">
    <property type="entry name" value="LIM_DOMAIN_1"/>
    <property type="match status" value="1"/>
</dbReference>
<dbReference type="AlphaFoldDB" id="A0A8C4MF65"/>
<dbReference type="FunFam" id="2.10.110.10:FF:000034">
    <property type="entry name" value="Insulin gene enhancer protein ISL"/>
    <property type="match status" value="1"/>
</dbReference>
<reference evidence="9" key="1">
    <citation type="submission" date="2023-03" db="UniProtKB">
        <authorList>
            <consortium name="Ensembl"/>
        </authorList>
    </citation>
    <scope>IDENTIFICATION</scope>
</reference>
<evidence type="ECO:0000256" key="7">
    <source>
        <dbReference type="SAM" id="MobiDB-lite"/>
    </source>
</evidence>
<keyword evidence="2" id="KW-0217">Developmental protein</keyword>
<comment type="subcellular location">
    <subcellularLocation>
        <location evidence="1">Nucleus</location>
    </subcellularLocation>
</comment>
<evidence type="ECO:0000259" key="8">
    <source>
        <dbReference type="PROSITE" id="PS50023"/>
    </source>
</evidence>
<dbReference type="PANTHER" id="PTHR24204:SF2">
    <property type="entry name" value="INSULIN GENE ENHANCER PROTEIN ISL-2"/>
    <property type="match status" value="1"/>
</dbReference>
<dbReference type="PANTHER" id="PTHR24204">
    <property type="entry name" value="INSULIN GENE ENHANCER PROTEIN"/>
    <property type="match status" value="1"/>
</dbReference>
<dbReference type="GO" id="GO:0048665">
    <property type="term" value="P:neuron fate specification"/>
    <property type="evidence" value="ECO:0007669"/>
    <property type="project" value="InterPro"/>
</dbReference>
<dbReference type="GO" id="GO:0046872">
    <property type="term" value="F:metal ion binding"/>
    <property type="evidence" value="ECO:0007669"/>
    <property type="project" value="UniProtKB-KW"/>
</dbReference>
<feature type="region of interest" description="Disordered" evidence="7">
    <location>
        <begin position="128"/>
        <end position="171"/>
    </location>
</feature>
<dbReference type="CDD" id="cd09366">
    <property type="entry name" value="LIM1_Isl"/>
    <property type="match status" value="1"/>
</dbReference>
<name>A0A8C4MF65_EQUAS</name>
<keyword evidence="4 6" id="KW-0862">Zinc</keyword>
<evidence type="ECO:0000256" key="1">
    <source>
        <dbReference type="ARBA" id="ARBA00004123"/>
    </source>
</evidence>
<dbReference type="SUPFAM" id="SSF57716">
    <property type="entry name" value="Glucocorticoid receptor-like (DNA-binding domain)"/>
    <property type="match status" value="2"/>
</dbReference>
<dbReference type="GO" id="GO:0000987">
    <property type="term" value="F:cis-regulatory region sequence-specific DNA binding"/>
    <property type="evidence" value="ECO:0007669"/>
    <property type="project" value="TreeGrafter"/>
</dbReference>
<dbReference type="Pfam" id="PF00412">
    <property type="entry name" value="LIM"/>
    <property type="match status" value="1"/>
</dbReference>
<dbReference type="GO" id="GO:0007409">
    <property type="term" value="P:axonogenesis"/>
    <property type="evidence" value="ECO:0007669"/>
    <property type="project" value="TreeGrafter"/>
</dbReference>
<dbReference type="InterPro" id="IPR047244">
    <property type="entry name" value="ISL1/2-like_LIM1"/>
</dbReference>
<keyword evidence="5 6" id="KW-0440">LIM domain</keyword>